<gene>
    <name evidence="2" type="ORF">HPB48_005204</name>
</gene>
<sequence>MRQAAAAGAVDIGLEDAPSAPVGRGPLICAAQSCWRRPRRAASRRRPSISIGGIPGGGRGAAAAAARNGAGRRACSLTRKEPKLAGPLLPFRTLAPVEGQGQIGQSPLPGRRPHQDPRRELGRWSRRRGPPSGRAPIGCAIEPR</sequence>
<evidence type="ECO:0000256" key="1">
    <source>
        <dbReference type="SAM" id="MobiDB-lite"/>
    </source>
</evidence>
<dbReference type="Proteomes" id="UP000821853">
    <property type="component" value="Chromosome 1"/>
</dbReference>
<feature type="compositionally biased region" description="Basic and acidic residues" evidence="1">
    <location>
        <begin position="113"/>
        <end position="123"/>
    </location>
</feature>
<name>A0A9J6FF83_HAELO</name>
<dbReference type="EMBL" id="JABSTR010000001">
    <property type="protein sequence ID" value="KAH9361643.1"/>
    <property type="molecule type" value="Genomic_DNA"/>
</dbReference>
<proteinExistence type="predicted"/>
<evidence type="ECO:0000313" key="2">
    <source>
        <dbReference type="EMBL" id="KAH9361643.1"/>
    </source>
</evidence>
<reference evidence="2 3" key="1">
    <citation type="journal article" date="2020" name="Cell">
        <title>Large-Scale Comparative Analyses of Tick Genomes Elucidate Their Genetic Diversity and Vector Capacities.</title>
        <authorList>
            <consortium name="Tick Genome and Microbiome Consortium (TIGMIC)"/>
            <person name="Jia N."/>
            <person name="Wang J."/>
            <person name="Shi W."/>
            <person name="Du L."/>
            <person name="Sun Y."/>
            <person name="Zhan W."/>
            <person name="Jiang J.F."/>
            <person name="Wang Q."/>
            <person name="Zhang B."/>
            <person name="Ji P."/>
            <person name="Bell-Sakyi L."/>
            <person name="Cui X.M."/>
            <person name="Yuan T.T."/>
            <person name="Jiang B.G."/>
            <person name="Yang W.F."/>
            <person name="Lam T.T."/>
            <person name="Chang Q.C."/>
            <person name="Ding S.J."/>
            <person name="Wang X.J."/>
            <person name="Zhu J.G."/>
            <person name="Ruan X.D."/>
            <person name="Zhao L."/>
            <person name="Wei J.T."/>
            <person name="Ye R.Z."/>
            <person name="Que T.C."/>
            <person name="Du C.H."/>
            <person name="Zhou Y.H."/>
            <person name="Cheng J.X."/>
            <person name="Dai P.F."/>
            <person name="Guo W.B."/>
            <person name="Han X.H."/>
            <person name="Huang E.J."/>
            <person name="Li L.F."/>
            <person name="Wei W."/>
            <person name="Gao Y.C."/>
            <person name="Liu J.Z."/>
            <person name="Shao H.Z."/>
            <person name="Wang X."/>
            <person name="Wang C.C."/>
            <person name="Yang T.C."/>
            <person name="Huo Q.B."/>
            <person name="Li W."/>
            <person name="Chen H.Y."/>
            <person name="Chen S.E."/>
            <person name="Zhou L.G."/>
            <person name="Ni X.B."/>
            <person name="Tian J.H."/>
            <person name="Sheng Y."/>
            <person name="Liu T."/>
            <person name="Pan Y.S."/>
            <person name="Xia L.Y."/>
            <person name="Li J."/>
            <person name="Zhao F."/>
            <person name="Cao W.C."/>
        </authorList>
    </citation>
    <scope>NUCLEOTIDE SEQUENCE [LARGE SCALE GENOMIC DNA]</scope>
    <source>
        <strain evidence="2">HaeL-2018</strain>
    </source>
</reference>
<feature type="region of interest" description="Disordered" evidence="1">
    <location>
        <begin position="39"/>
        <end position="60"/>
    </location>
</feature>
<accession>A0A9J6FF83</accession>
<keyword evidence="3" id="KW-1185">Reference proteome</keyword>
<dbReference type="VEuPathDB" id="VectorBase:HLOH_052101"/>
<comment type="caution">
    <text evidence="2">The sequence shown here is derived from an EMBL/GenBank/DDBJ whole genome shotgun (WGS) entry which is preliminary data.</text>
</comment>
<protein>
    <submittedName>
        <fullName evidence="2">Uncharacterized protein</fullName>
    </submittedName>
</protein>
<organism evidence="2 3">
    <name type="scientific">Haemaphysalis longicornis</name>
    <name type="common">Bush tick</name>
    <dbReference type="NCBI Taxonomy" id="44386"/>
    <lineage>
        <taxon>Eukaryota</taxon>
        <taxon>Metazoa</taxon>
        <taxon>Ecdysozoa</taxon>
        <taxon>Arthropoda</taxon>
        <taxon>Chelicerata</taxon>
        <taxon>Arachnida</taxon>
        <taxon>Acari</taxon>
        <taxon>Parasitiformes</taxon>
        <taxon>Ixodida</taxon>
        <taxon>Ixodoidea</taxon>
        <taxon>Ixodidae</taxon>
        <taxon>Haemaphysalinae</taxon>
        <taxon>Haemaphysalis</taxon>
    </lineage>
</organism>
<feature type="region of interest" description="Disordered" evidence="1">
    <location>
        <begin position="95"/>
        <end position="144"/>
    </location>
</feature>
<evidence type="ECO:0000313" key="3">
    <source>
        <dbReference type="Proteomes" id="UP000821853"/>
    </source>
</evidence>
<dbReference type="AlphaFoldDB" id="A0A9J6FF83"/>